<proteinExistence type="predicted"/>
<evidence type="ECO:0000256" key="2">
    <source>
        <dbReference type="ARBA" id="ARBA00023043"/>
    </source>
</evidence>
<dbReference type="AlphaFoldDB" id="A0A1L9RLP1"/>
<reference evidence="5" key="1">
    <citation type="journal article" date="2017" name="Genome Biol.">
        <title>Comparative genomics reveals high biological diversity and specific adaptations in the industrially and medically important fungal genus Aspergillus.</title>
        <authorList>
            <person name="de Vries R.P."/>
            <person name="Riley R."/>
            <person name="Wiebenga A."/>
            <person name="Aguilar-Osorio G."/>
            <person name="Amillis S."/>
            <person name="Uchima C.A."/>
            <person name="Anderluh G."/>
            <person name="Asadollahi M."/>
            <person name="Askin M."/>
            <person name="Barry K."/>
            <person name="Battaglia E."/>
            <person name="Bayram O."/>
            <person name="Benocci T."/>
            <person name="Braus-Stromeyer S.A."/>
            <person name="Caldana C."/>
            <person name="Canovas D."/>
            <person name="Cerqueira G.C."/>
            <person name="Chen F."/>
            <person name="Chen W."/>
            <person name="Choi C."/>
            <person name="Clum A."/>
            <person name="Dos Santos R.A."/>
            <person name="Damasio A.R."/>
            <person name="Diallinas G."/>
            <person name="Emri T."/>
            <person name="Fekete E."/>
            <person name="Flipphi M."/>
            <person name="Freyberg S."/>
            <person name="Gallo A."/>
            <person name="Gournas C."/>
            <person name="Habgood R."/>
            <person name="Hainaut M."/>
            <person name="Harispe M.L."/>
            <person name="Henrissat B."/>
            <person name="Hilden K.S."/>
            <person name="Hope R."/>
            <person name="Hossain A."/>
            <person name="Karabika E."/>
            <person name="Karaffa L."/>
            <person name="Karanyi Z."/>
            <person name="Krasevec N."/>
            <person name="Kuo A."/>
            <person name="Kusch H."/>
            <person name="LaButti K."/>
            <person name="Lagendijk E.L."/>
            <person name="Lapidus A."/>
            <person name="Levasseur A."/>
            <person name="Lindquist E."/>
            <person name="Lipzen A."/>
            <person name="Logrieco A.F."/>
            <person name="MacCabe A."/>
            <person name="Maekelae M.R."/>
            <person name="Malavazi I."/>
            <person name="Melin P."/>
            <person name="Meyer V."/>
            <person name="Mielnichuk N."/>
            <person name="Miskei M."/>
            <person name="Molnar A.P."/>
            <person name="Mule G."/>
            <person name="Ngan C.Y."/>
            <person name="Orejas M."/>
            <person name="Orosz E."/>
            <person name="Ouedraogo J.P."/>
            <person name="Overkamp K.M."/>
            <person name="Park H.-S."/>
            <person name="Perrone G."/>
            <person name="Piumi F."/>
            <person name="Punt P.J."/>
            <person name="Ram A.F."/>
            <person name="Ramon A."/>
            <person name="Rauscher S."/>
            <person name="Record E."/>
            <person name="Riano-Pachon D.M."/>
            <person name="Robert V."/>
            <person name="Roehrig J."/>
            <person name="Ruller R."/>
            <person name="Salamov A."/>
            <person name="Salih N.S."/>
            <person name="Samson R.A."/>
            <person name="Sandor E."/>
            <person name="Sanguinetti M."/>
            <person name="Schuetze T."/>
            <person name="Sepcic K."/>
            <person name="Shelest E."/>
            <person name="Sherlock G."/>
            <person name="Sophianopoulou V."/>
            <person name="Squina F.M."/>
            <person name="Sun H."/>
            <person name="Susca A."/>
            <person name="Todd R.B."/>
            <person name="Tsang A."/>
            <person name="Unkles S.E."/>
            <person name="van de Wiele N."/>
            <person name="van Rossen-Uffink D."/>
            <person name="Oliveira J.V."/>
            <person name="Vesth T.C."/>
            <person name="Visser J."/>
            <person name="Yu J.-H."/>
            <person name="Zhou M."/>
            <person name="Andersen M.R."/>
            <person name="Archer D.B."/>
            <person name="Baker S.E."/>
            <person name="Benoit I."/>
            <person name="Brakhage A.A."/>
            <person name="Braus G.H."/>
            <person name="Fischer R."/>
            <person name="Frisvad J.C."/>
            <person name="Goldman G.H."/>
            <person name="Houbraken J."/>
            <person name="Oakley B."/>
            <person name="Pocsi I."/>
            <person name="Scazzocchio C."/>
            <person name="Seiboth B."/>
            <person name="vanKuyk P.A."/>
            <person name="Wortman J."/>
            <person name="Dyer P.S."/>
            <person name="Grigoriev I.V."/>
        </authorList>
    </citation>
    <scope>NUCLEOTIDE SEQUENCE [LARGE SCALE GENOMIC DNA]</scope>
    <source>
        <strain evidence="5">DTO 134E9</strain>
    </source>
</reference>
<sequence>MPYTEFHTRRTDASNVTLLDTNGAILYKTDYSGLLLKIVQLNDMPILKRYIAKHLRHALAPDEAAYYDPFWVAATHGSTDALRLLLNHYKVDAAQSTQPLNERGYLLLNVACRYAQLETVRFLLDSQTSLNIHDRDGYGKTALLCATDSLVYLVWNGGNYDNVRQDWISDRIDRGEELINLLLDMGASARDAITINRGQQNDEDRQAQPVDTVAISHASYK</sequence>
<protein>
    <submittedName>
        <fullName evidence="4">Uncharacterized protein</fullName>
    </submittedName>
</protein>
<evidence type="ECO:0000313" key="5">
    <source>
        <dbReference type="Proteomes" id="UP000184383"/>
    </source>
</evidence>
<dbReference type="PANTHER" id="PTHR24198:SF165">
    <property type="entry name" value="ANKYRIN REPEAT-CONTAINING PROTEIN-RELATED"/>
    <property type="match status" value="1"/>
</dbReference>
<keyword evidence="5" id="KW-1185">Reference proteome</keyword>
<dbReference type="GeneID" id="63746797"/>
<organism evidence="4 5">
    <name type="scientific">Aspergillus wentii DTO 134E9</name>
    <dbReference type="NCBI Taxonomy" id="1073089"/>
    <lineage>
        <taxon>Eukaryota</taxon>
        <taxon>Fungi</taxon>
        <taxon>Dikarya</taxon>
        <taxon>Ascomycota</taxon>
        <taxon>Pezizomycotina</taxon>
        <taxon>Eurotiomycetes</taxon>
        <taxon>Eurotiomycetidae</taxon>
        <taxon>Eurotiales</taxon>
        <taxon>Aspergillaceae</taxon>
        <taxon>Aspergillus</taxon>
        <taxon>Aspergillus subgen. Cremei</taxon>
    </lineage>
</organism>
<keyword evidence="2 3" id="KW-0040">ANK repeat</keyword>
<dbReference type="Gene3D" id="1.25.40.20">
    <property type="entry name" value="Ankyrin repeat-containing domain"/>
    <property type="match status" value="1"/>
</dbReference>
<evidence type="ECO:0000313" key="4">
    <source>
        <dbReference type="EMBL" id="OJJ35842.1"/>
    </source>
</evidence>
<dbReference type="Proteomes" id="UP000184383">
    <property type="component" value="Unassembled WGS sequence"/>
</dbReference>
<keyword evidence="1" id="KW-0677">Repeat</keyword>
<accession>A0A1L9RLP1</accession>
<dbReference type="VEuPathDB" id="FungiDB:ASPWEDRAFT_172633"/>
<dbReference type="Pfam" id="PF12796">
    <property type="entry name" value="Ank_2"/>
    <property type="match status" value="1"/>
</dbReference>
<name>A0A1L9RLP1_ASPWE</name>
<feature type="repeat" description="ANK" evidence="3">
    <location>
        <begin position="103"/>
        <end position="135"/>
    </location>
</feature>
<dbReference type="PANTHER" id="PTHR24198">
    <property type="entry name" value="ANKYRIN REPEAT AND PROTEIN KINASE DOMAIN-CONTAINING PROTEIN"/>
    <property type="match status" value="1"/>
</dbReference>
<dbReference type="InterPro" id="IPR036770">
    <property type="entry name" value="Ankyrin_rpt-contain_sf"/>
</dbReference>
<dbReference type="OrthoDB" id="823504at2759"/>
<dbReference type="PROSITE" id="PS50088">
    <property type="entry name" value="ANK_REPEAT"/>
    <property type="match status" value="1"/>
</dbReference>
<evidence type="ECO:0000256" key="3">
    <source>
        <dbReference type="PROSITE-ProRule" id="PRU00023"/>
    </source>
</evidence>
<evidence type="ECO:0000256" key="1">
    <source>
        <dbReference type="ARBA" id="ARBA00022737"/>
    </source>
</evidence>
<dbReference type="SMART" id="SM00248">
    <property type="entry name" value="ANK"/>
    <property type="match status" value="3"/>
</dbReference>
<gene>
    <name evidence="4" type="ORF">ASPWEDRAFT_172633</name>
</gene>
<dbReference type="EMBL" id="KV878212">
    <property type="protein sequence ID" value="OJJ35842.1"/>
    <property type="molecule type" value="Genomic_DNA"/>
</dbReference>
<dbReference type="InterPro" id="IPR002110">
    <property type="entry name" value="Ankyrin_rpt"/>
</dbReference>
<dbReference type="SUPFAM" id="SSF48403">
    <property type="entry name" value="Ankyrin repeat"/>
    <property type="match status" value="1"/>
</dbReference>
<dbReference type="RefSeq" id="XP_040689518.1">
    <property type="nucleotide sequence ID" value="XM_040830949.1"/>
</dbReference>